<dbReference type="Proteomes" id="UP001163624">
    <property type="component" value="Chromosome"/>
</dbReference>
<dbReference type="InterPro" id="IPR007433">
    <property type="entry name" value="DUF481"/>
</dbReference>
<dbReference type="RefSeq" id="WP_254470939.1">
    <property type="nucleotide sequence ID" value="NZ_CP113432.1"/>
</dbReference>
<keyword evidence="3" id="KW-1185">Reference proteome</keyword>
<proteinExistence type="predicted"/>
<gene>
    <name evidence="2" type="ORF">OU419_05860</name>
</gene>
<evidence type="ECO:0000313" key="3">
    <source>
        <dbReference type="Proteomes" id="UP001163624"/>
    </source>
</evidence>
<feature type="chain" id="PRO_5045504759" evidence="1">
    <location>
        <begin position="21"/>
        <end position="333"/>
    </location>
</feature>
<protein>
    <submittedName>
        <fullName evidence="2">DUF481 domain-containing protein</fullName>
    </submittedName>
</protein>
<evidence type="ECO:0000313" key="2">
    <source>
        <dbReference type="EMBL" id="WAI50784.1"/>
    </source>
</evidence>
<name>A0ABY7A3U2_9PSED</name>
<reference evidence="2" key="1">
    <citation type="submission" date="2022-11" db="EMBL/GenBank/DDBJ databases">
        <title>Pseudomonas triclosanedens sp. nov., a triclosan degrader isolated from activated sludge.</title>
        <authorList>
            <person name="Yin Y."/>
            <person name="Lu Z."/>
        </authorList>
    </citation>
    <scope>NUCLEOTIDE SEQUENCE</scope>
    <source>
        <strain evidence="2">ZM23</strain>
    </source>
</reference>
<keyword evidence="1" id="KW-0732">Signal</keyword>
<evidence type="ECO:0000256" key="1">
    <source>
        <dbReference type="SAM" id="SignalP"/>
    </source>
</evidence>
<dbReference type="EMBL" id="CP113432">
    <property type="protein sequence ID" value="WAI50784.1"/>
    <property type="molecule type" value="Genomic_DNA"/>
</dbReference>
<accession>A0ABY7A3U2</accession>
<dbReference type="Pfam" id="PF04338">
    <property type="entry name" value="DUF481"/>
    <property type="match status" value="1"/>
</dbReference>
<feature type="signal peptide" evidence="1">
    <location>
        <begin position="1"/>
        <end position="20"/>
    </location>
</feature>
<organism evidence="2 3">
    <name type="scientific">Pseudomonas triclosanedens</name>
    <dbReference type="NCBI Taxonomy" id="2961893"/>
    <lineage>
        <taxon>Bacteria</taxon>
        <taxon>Pseudomonadati</taxon>
        <taxon>Pseudomonadota</taxon>
        <taxon>Gammaproteobacteria</taxon>
        <taxon>Pseudomonadales</taxon>
        <taxon>Pseudomonadaceae</taxon>
        <taxon>Pseudomonas</taxon>
    </lineage>
</organism>
<sequence length="333" mass="38274">MLSRTLLCTVLASCSLSAVADTVWLKNGDRLTGTIKLYDGGRLLLSTDYGGEISLKWDKIATLETDQNLLVKYDEEKGEHSKGIKAAEQGKVTLVNGSPRTVDMASIEQMMPPKPVLEDWVWTGNVDFSLDHKQAENDVEDYDIDFKTNARHGRWRHNLQGEYNREKKNDQVSTNNYSAQYALDRFLDEHWFWQGQAQYKRDWIEDLAKKRTVGTGPGYQFWDNELGAFSLAALVNRNDYEFVDDEKDHFYSSSVKWDYNRYLLAKQFELFTNGEISKPLESNVDYELESEAGVRYKLTSWASLSLKAEWDKLSGHDGDVNERRYTLGLGVGW</sequence>